<dbReference type="Proteomes" id="UP000011991">
    <property type="component" value="Unassembled WGS sequence"/>
</dbReference>
<keyword evidence="2" id="KW-1185">Reference proteome</keyword>
<comment type="caution">
    <text evidence="1">The sequence shown here is derived from an EMBL/GenBank/DDBJ whole genome shotgun (WGS) entry which is preliminary data.</text>
</comment>
<name>M5RSJ1_9BACT</name>
<gene>
    <name evidence="1" type="ORF">RMSM_00780</name>
</gene>
<evidence type="ECO:0000313" key="1">
    <source>
        <dbReference type="EMBL" id="EMI22293.1"/>
    </source>
</evidence>
<organism evidence="1 2">
    <name type="scientific">Rhodopirellula maiorica SM1</name>
    <dbReference type="NCBI Taxonomy" id="1265738"/>
    <lineage>
        <taxon>Bacteria</taxon>
        <taxon>Pseudomonadati</taxon>
        <taxon>Planctomycetota</taxon>
        <taxon>Planctomycetia</taxon>
        <taxon>Pirellulales</taxon>
        <taxon>Pirellulaceae</taxon>
        <taxon>Novipirellula</taxon>
    </lineage>
</organism>
<protein>
    <submittedName>
        <fullName evidence="1">Uncharacterized protein</fullName>
    </submittedName>
</protein>
<sequence length="50" mass="5655">MGLWRSQRLTISQEGKYELKTLQGIALFRGIPPRIFNLALSLIGPDKVDL</sequence>
<reference evidence="1 2" key="1">
    <citation type="journal article" date="2013" name="Mar. Genomics">
        <title>Expression of sulfatases in Rhodopirellula baltica and the diversity of sulfatases in the genus Rhodopirellula.</title>
        <authorList>
            <person name="Wegner C.E."/>
            <person name="Richter-Heitmann T."/>
            <person name="Klindworth A."/>
            <person name="Klockow C."/>
            <person name="Richter M."/>
            <person name="Achstetter T."/>
            <person name="Glockner F.O."/>
            <person name="Harder J."/>
        </authorList>
    </citation>
    <scope>NUCLEOTIDE SEQUENCE [LARGE SCALE GENOMIC DNA]</scope>
    <source>
        <strain evidence="1 2">SM1</strain>
    </source>
</reference>
<proteinExistence type="predicted"/>
<dbReference type="AlphaFoldDB" id="M5RSJ1"/>
<accession>M5RSJ1</accession>
<dbReference type="EMBL" id="ANOG01000122">
    <property type="protein sequence ID" value="EMI22293.1"/>
    <property type="molecule type" value="Genomic_DNA"/>
</dbReference>
<dbReference type="PATRIC" id="fig|1265738.3.peg.776"/>
<evidence type="ECO:0000313" key="2">
    <source>
        <dbReference type="Proteomes" id="UP000011991"/>
    </source>
</evidence>